<comment type="caution">
    <text evidence="3">The sequence shown here is derived from an EMBL/GenBank/DDBJ whole genome shotgun (WGS) entry which is preliminary data.</text>
</comment>
<dbReference type="InterPro" id="IPR001227">
    <property type="entry name" value="Ac_transferase_dom_sf"/>
</dbReference>
<dbReference type="InterPro" id="IPR016035">
    <property type="entry name" value="Acyl_Trfase/lysoPLipase"/>
</dbReference>
<name>A0ABN8LH97_9CNID</name>
<sequence>MVGQLFFPLRPFFKRCHGQLRRSSTCFFFPGQGAQYVGMCKSFLKEPTVIQLFDDAHKILGYDLLNICLNGPAEVLNKTETCQPAVVVSSLAALRFHRAKQSQVFPDWSNKLDACTTITAGFSVGELTALIFSGALSFKDGLRLVQLRAQAMQEASDRHPSCMVSIMASKDQSVEELCDSAKEWSRHRGVQEPVACTANYLFPGGWVVGGDNLSLQYILEFGKSKHGIKRAQIIPVSGAFHTKLMESAQDPLRRALESIDVQSPKCTVYSGTSCEPFTTPDHIKSLLLRQLVEPVDWMKTIQNITKECGNDITVFEIGPGKQLRSMISRIDRALLTNFTNLET</sequence>
<protein>
    <recommendedName>
        <fullName evidence="2">Malonyl-CoA:ACP transacylase (MAT) domain-containing protein</fullName>
    </recommendedName>
</protein>
<dbReference type="Pfam" id="PF00698">
    <property type="entry name" value="Acyl_transf_1"/>
    <property type="match status" value="1"/>
</dbReference>
<evidence type="ECO:0000259" key="2">
    <source>
        <dbReference type="SMART" id="SM00827"/>
    </source>
</evidence>
<dbReference type="InterPro" id="IPR052760">
    <property type="entry name" value="Mitochondrial_malonyltrans"/>
</dbReference>
<dbReference type="PANTHER" id="PTHR47170:SF2">
    <property type="entry name" value="MALONYL-COA:ACP TRANSACYLASE (MAT) DOMAIN-CONTAINING PROTEIN"/>
    <property type="match status" value="1"/>
</dbReference>
<evidence type="ECO:0000313" key="4">
    <source>
        <dbReference type="Proteomes" id="UP001159427"/>
    </source>
</evidence>
<proteinExistence type="inferred from homology"/>
<dbReference type="SUPFAM" id="SSF52151">
    <property type="entry name" value="FabD/lysophospholipase-like"/>
    <property type="match status" value="1"/>
</dbReference>
<dbReference type="Gene3D" id="3.40.366.10">
    <property type="entry name" value="Malonyl-Coenzyme A Acyl Carrier Protein, domain 2"/>
    <property type="match status" value="1"/>
</dbReference>
<dbReference type="InterPro" id="IPR024925">
    <property type="entry name" value="Malonyl_CoA-ACP_transAc"/>
</dbReference>
<comment type="similarity">
    <text evidence="1">Belongs to the FabD family.</text>
</comment>
<keyword evidence="4" id="KW-1185">Reference proteome</keyword>
<dbReference type="PIRSF" id="PIRSF000446">
    <property type="entry name" value="Mct"/>
    <property type="match status" value="1"/>
</dbReference>
<accession>A0ABN8LH97</accession>
<dbReference type="SMART" id="SM00827">
    <property type="entry name" value="PKS_AT"/>
    <property type="match status" value="1"/>
</dbReference>
<organism evidence="3 4">
    <name type="scientific">Porites evermanni</name>
    <dbReference type="NCBI Taxonomy" id="104178"/>
    <lineage>
        <taxon>Eukaryota</taxon>
        <taxon>Metazoa</taxon>
        <taxon>Cnidaria</taxon>
        <taxon>Anthozoa</taxon>
        <taxon>Hexacorallia</taxon>
        <taxon>Scleractinia</taxon>
        <taxon>Fungiina</taxon>
        <taxon>Poritidae</taxon>
        <taxon>Porites</taxon>
    </lineage>
</organism>
<dbReference type="Proteomes" id="UP001159427">
    <property type="component" value="Unassembled WGS sequence"/>
</dbReference>
<dbReference type="PANTHER" id="PTHR47170">
    <property type="entry name" value="MALONYL-COA ACP TRANSACYLASE, ACP-BINDING"/>
    <property type="match status" value="1"/>
</dbReference>
<dbReference type="InterPro" id="IPR014043">
    <property type="entry name" value="Acyl_transferase_dom"/>
</dbReference>
<evidence type="ECO:0000313" key="3">
    <source>
        <dbReference type="EMBL" id="CAH3015023.1"/>
    </source>
</evidence>
<feature type="domain" description="Malonyl-CoA:ACP transacylase (MAT)" evidence="2">
    <location>
        <begin position="28"/>
        <end position="341"/>
    </location>
</feature>
<dbReference type="EMBL" id="CALNXI010000018">
    <property type="protein sequence ID" value="CAH3015023.1"/>
    <property type="molecule type" value="Genomic_DNA"/>
</dbReference>
<evidence type="ECO:0000256" key="1">
    <source>
        <dbReference type="ARBA" id="ARBA00008217"/>
    </source>
</evidence>
<dbReference type="Gene3D" id="3.30.70.250">
    <property type="entry name" value="Malonyl-CoA ACP transacylase, ACP-binding"/>
    <property type="match status" value="1"/>
</dbReference>
<reference evidence="3 4" key="1">
    <citation type="submission" date="2022-05" db="EMBL/GenBank/DDBJ databases">
        <authorList>
            <consortium name="Genoscope - CEA"/>
            <person name="William W."/>
        </authorList>
    </citation>
    <scope>NUCLEOTIDE SEQUENCE [LARGE SCALE GENOMIC DNA]</scope>
</reference>
<gene>
    <name evidence="3" type="ORF">PEVE_00011114</name>
</gene>